<evidence type="ECO:0000259" key="1">
    <source>
        <dbReference type="Pfam" id="PF04443"/>
    </source>
</evidence>
<protein>
    <submittedName>
        <fullName evidence="2">Acyl-protein synthetase LuxE</fullName>
    </submittedName>
</protein>
<dbReference type="AlphaFoldDB" id="U2S7V1"/>
<dbReference type="Proteomes" id="UP000017052">
    <property type="component" value="Unassembled WGS sequence"/>
</dbReference>
<reference evidence="2" key="1">
    <citation type="submission" date="2013-08" db="EMBL/GenBank/DDBJ databases">
        <authorList>
            <person name="Durkin A.S."/>
            <person name="Haft D.R."/>
            <person name="McCorrison J."/>
            <person name="Torralba M."/>
            <person name="Gillis M."/>
            <person name="Haft D.H."/>
            <person name="Methe B."/>
            <person name="Sutton G."/>
            <person name="Nelson K.E."/>
        </authorList>
    </citation>
    <scope>NUCLEOTIDE SEQUENCE [LARGE SCALE GENOMIC DNA]</scope>
    <source>
        <strain evidence="2">F0233</strain>
    </source>
</reference>
<keyword evidence="3" id="KW-1185">Reference proteome</keyword>
<dbReference type="Gene3D" id="3.40.50.12780">
    <property type="entry name" value="N-terminal domain of ligase-like"/>
    <property type="match status" value="1"/>
</dbReference>
<dbReference type="GO" id="GO:0008218">
    <property type="term" value="P:bioluminescence"/>
    <property type="evidence" value="ECO:0007669"/>
    <property type="project" value="InterPro"/>
</dbReference>
<accession>U2S7V1</accession>
<name>U2S7V1_9ACTN</name>
<evidence type="ECO:0000313" key="2">
    <source>
        <dbReference type="EMBL" id="ERK61728.1"/>
    </source>
</evidence>
<dbReference type="GeneID" id="95358955"/>
<dbReference type="OrthoDB" id="6761572at2"/>
<dbReference type="InterPro" id="IPR007534">
    <property type="entry name" value="LuxE"/>
</dbReference>
<comment type="caution">
    <text evidence="2">The sequence shown here is derived from an EMBL/GenBank/DDBJ whole genome shotgun (WGS) entry which is preliminary data.</text>
</comment>
<dbReference type="RefSeq" id="WP_021796439.1">
    <property type="nucleotide sequence ID" value="NZ_ACVN02000044.1"/>
</dbReference>
<dbReference type="EMBL" id="ACVN02000044">
    <property type="protein sequence ID" value="ERK61728.1"/>
    <property type="molecule type" value="Genomic_DNA"/>
</dbReference>
<gene>
    <name evidence="2" type="ORF">HMPREF0682_2265</name>
</gene>
<sequence>MTTTSVPYTHGTDTLDAWMASKGVFTSAVDSSKKGLVEALKIALRHHCDTNPYYRAYCKALAFDIDTLSVETLDTIPFMPNAVFKNSPEVLRPAGGDVVATTSSGTQGTVSVIYRDNLTLQRFFATVQAGVEEVLGLDGGEITSRNVGPTLADSRHLWLAYVMSGVSVFHDTQFYVREDGLHAEELISDLRLDPVESQVAVIGPPPLLLEVALKLATEPLPLSAERKVIAMGGWKRRDNQRISSEEFDAAVTRGFGLRDSTQVRDSFNMVELNTVMFECGHRRKHCPPWLHIAVLEPQSLAAVAEGEMGILAYADPTPTSFPGMILSDDFGHVERGCECPCGITSDVLTIDRRINRVENRGCAMKI</sequence>
<dbReference type="GO" id="GO:0047474">
    <property type="term" value="F:long-chain fatty acid--protein ligase activity"/>
    <property type="evidence" value="ECO:0007669"/>
    <property type="project" value="InterPro"/>
</dbReference>
<dbReference type="Pfam" id="PF04443">
    <property type="entry name" value="LuxE"/>
    <property type="match status" value="1"/>
</dbReference>
<feature type="domain" description="Acyl-protein synthetase LuxE" evidence="1">
    <location>
        <begin position="38"/>
        <end position="364"/>
    </location>
</feature>
<evidence type="ECO:0000313" key="3">
    <source>
        <dbReference type="Proteomes" id="UP000017052"/>
    </source>
</evidence>
<proteinExistence type="predicted"/>
<organism evidence="2 3">
    <name type="scientific">Propionibacterium acidifaciens F0233</name>
    <dbReference type="NCBI Taxonomy" id="553198"/>
    <lineage>
        <taxon>Bacteria</taxon>
        <taxon>Bacillati</taxon>
        <taxon>Actinomycetota</taxon>
        <taxon>Actinomycetes</taxon>
        <taxon>Propionibacteriales</taxon>
        <taxon>Propionibacteriaceae</taxon>
        <taxon>Propionibacterium</taxon>
    </lineage>
</organism>
<dbReference type="InterPro" id="IPR042099">
    <property type="entry name" value="ANL_N_sf"/>
</dbReference>